<accession>A0A6G6AJ66</accession>
<name>A0A6G6AJ66_ECOLX</name>
<dbReference type="EMBL" id="MN335638">
    <property type="protein sequence ID" value="QID21766.1"/>
    <property type="molecule type" value="Genomic_DNA"/>
</dbReference>
<dbReference type="InterPro" id="IPR009899">
    <property type="entry name" value="ArdA"/>
</dbReference>
<gene>
    <name evidence="1" type="ORF">pSFE199_00058</name>
</gene>
<dbReference type="Gene3D" id="1.10.10.1190">
    <property type="entry name" value="Antirestriction protein ArdA, domain 3"/>
    <property type="match status" value="1"/>
</dbReference>
<keyword evidence="1" id="KW-0614">Plasmid</keyword>
<sequence>MRDSRGIWPLNAISTGPGLKASAARDEGCEEAYRLWVEDTGETDFDTFRDARWGEADSEEAFAVEFASDTGLLADVPETVALYFDYEAYARDLFPDSFTFIDGHVFRR</sequence>
<evidence type="ECO:0000313" key="1">
    <source>
        <dbReference type="EMBL" id="QID21766.1"/>
    </source>
</evidence>
<reference evidence="1" key="1">
    <citation type="submission" date="2019-08" db="EMBL/GenBank/DDBJ databases">
        <title>Compatibility and phylogenetic relationship of I-complex plasmids.</title>
        <authorList>
            <person name="Rozwandowicz M."/>
            <person name="Hordijk J."/>
            <person name="Bossers A."/>
            <person name="Zomer A."/>
            <person name="Wagenaar J."/>
            <person name="Mevius D."/>
            <person name="Brouwer M."/>
        </authorList>
    </citation>
    <scope>NUCLEOTIDE SEQUENCE</scope>
    <source>
        <strain evidence="1">SFE199</strain>
        <plasmid evidence="1">pSFE199</plasmid>
    </source>
</reference>
<proteinExistence type="predicted"/>
<protein>
    <recommendedName>
        <fullName evidence="2">Antirestriction protein ArdA</fullName>
    </recommendedName>
</protein>
<dbReference type="AlphaFoldDB" id="A0A6G6AJ66"/>
<dbReference type="Pfam" id="PF07275">
    <property type="entry name" value="ArdA"/>
    <property type="match status" value="1"/>
</dbReference>
<organism evidence="1">
    <name type="scientific">Escherichia coli</name>
    <dbReference type="NCBI Taxonomy" id="562"/>
    <lineage>
        <taxon>Bacteria</taxon>
        <taxon>Pseudomonadati</taxon>
        <taxon>Pseudomonadota</taxon>
        <taxon>Gammaproteobacteria</taxon>
        <taxon>Enterobacterales</taxon>
        <taxon>Enterobacteriaceae</taxon>
        <taxon>Escherichia</taxon>
    </lineage>
</organism>
<dbReference type="InterPro" id="IPR041893">
    <property type="entry name" value="ArdA_dom3"/>
</dbReference>
<evidence type="ECO:0008006" key="2">
    <source>
        <dbReference type="Google" id="ProtNLM"/>
    </source>
</evidence>
<geneLocation type="plasmid" evidence="1">
    <name>pSFE199</name>
</geneLocation>